<dbReference type="InterPro" id="IPR001245">
    <property type="entry name" value="Ser-Thr/Tyr_kinase_cat_dom"/>
</dbReference>
<accession>A0ABQ9Y245</accession>
<comment type="caution">
    <text evidence="3">The sequence shown here is derived from an EMBL/GenBank/DDBJ whole genome shotgun (WGS) entry which is preliminary data.</text>
</comment>
<reference evidence="3 4" key="1">
    <citation type="journal article" date="2022" name="bioRxiv">
        <title>Genomics of Preaxostyla Flagellates Illuminates Evolutionary Transitions and the Path Towards Mitochondrial Loss.</title>
        <authorList>
            <person name="Novak L.V.F."/>
            <person name="Treitli S.C."/>
            <person name="Pyrih J."/>
            <person name="Halakuc P."/>
            <person name="Pipaliya S.V."/>
            <person name="Vacek V."/>
            <person name="Brzon O."/>
            <person name="Soukal P."/>
            <person name="Eme L."/>
            <person name="Dacks J.B."/>
            <person name="Karnkowska A."/>
            <person name="Elias M."/>
            <person name="Hampl V."/>
        </authorList>
    </citation>
    <scope>NUCLEOTIDE SEQUENCE [LARGE SCALE GENOMIC DNA]</scope>
    <source>
        <strain evidence="3">NAU3</strain>
        <tissue evidence="3">Gut</tissue>
    </source>
</reference>
<keyword evidence="1" id="KW-1133">Transmembrane helix</keyword>
<dbReference type="InterPro" id="IPR000719">
    <property type="entry name" value="Prot_kinase_dom"/>
</dbReference>
<organism evidence="3 4">
    <name type="scientific">Blattamonas nauphoetae</name>
    <dbReference type="NCBI Taxonomy" id="2049346"/>
    <lineage>
        <taxon>Eukaryota</taxon>
        <taxon>Metamonada</taxon>
        <taxon>Preaxostyla</taxon>
        <taxon>Oxymonadida</taxon>
        <taxon>Blattamonas</taxon>
    </lineage>
</organism>
<keyword evidence="1" id="KW-0812">Transmembrane</keyword>
<dbReference type="Proteomes" id="UP001281761">
    <property type="component" value="Unassembled WGS sequence"/>
</dbReference>
<gene>
    <name evidence="3" type="ORF">BLNAU_7243</name>
</gene>
<dbReference type="InterPro" id="IPR011009">
    <property type="entry name" value="Kinase-like_dom_sf"/>
</dbReference>
<evidence type="ECO:0000259" key="2">
    <source>
        <dbReference type="PROSITE" id="PS50011"/>
    </source>
</evidence>
<dbReference type="PROSITE" id="PS50011">
    <property type="entry name" value="PROTEIN_KINASE_DOM"/>
    <property type="match status" value="1"/>
</dbReference>
<keyword evidence="1" id="KW-0472">Membrane</keyword>
<proteinExistence type="predicted"/>
<dbReference type="SUPFAM" id="SSF51126">
    <property type="entry name" value="Pectin lyase-like"/>
    <property type="match status" value="2"/>
</dbReference>
<dbReference type="Pfam" id="PF07714">
    <property type="entry name" value="PK_Tyr_Ser-Thr"/>
    <property type="match status" value="1"/>
</dbReference>
<keyword evidence="4" id="KW-1185">Reference proteome</keyword>
<dbReference type="SUPFAM" id="SSF56112">
    <property type="entry name" value="Protein kinase-like (PK-like)"/>
    <property type="match status" value="1"/>
</dbReference>
<dbReference type="Gene3D" id="1.10.510.10">
    <property type="entry name" value="Transferase(Phosphotransferase) domain 1"/>
    <property type="match status" value="1"/>
</dbReference>
<sequence>MHASDSSVHLSGTAIEVNSTAHLIFSWNSEIVLEKLILRRSSEVTILPLLVENQRSSGTVSLISTPLNNGHHSDISPIVSNRQTESVLVQSCSFGNITSNSPTMHPHLATATGTTRLLNTKTEDVDGVFYGTVTNDINLGGSFLFSNNTFINTTHSNADYTCPDEGCTSTYSTGSSDITIQNSLFSGCRNEDSSKPFGGAIKCYIPTPGQCTIQRCQFQSCSSVVHAGAVYTENTATYVHHNSFTGCRAGSFAGAFCSQPFQEELQFYENTCTSCKADGKDSNCHTNNARSSQIVNNNTFTTFDSCNRCDCLIIIYGTGQVSNNLVQNHQTSLIPEYISSLLLWSHTVTSVTIYANKFEWARDLHQPVFWGHTPDVGVNMCGSFSTPLPKESHLFDERRYIEHNHIRGSENRRSVSSHYHNTSRLNLALLFVLYCEECVDQTARHRHVFHSDQFRGSVEWRGCGERSRFHCVDSSVDKGFHESHFSDTQLAHCVDIIALLGLSECDQHGRDFNTVRSGGGVFLRTNGDSDQIVSITSSSFESMSSAGDGGVILAQLGTGSKLTVAATTFKLCSSSGKGGALSIVVLTSTGSFALEGKMSFDSCSATGSGSAVFVEAPSLATAITETSMAFLAPFPLTPTTSLLTLHRGWNTANASDVVPLVLFLAEVGSTGFVSASGSDGELCGFSVYPCSSLNTLQKHLAANGSKTEGKLNPITLELQTELDHSTSFSCGAHSATITGNTITLSVAGQFTTSSADSVLTLSSLTILFASSQTQPAISLSVGKFVVSDCTIGNGEADIPISFGLVSGGELVMNGMNSMKSVSLSSPLFCVTSGFLTFGSGTTLTHSDIKRTSSLFVLSGGSTTITSLEVPSITLDSSSSVFSLTDAASLSLSSMSFDSITNEGSGSVIHCTSTGKLSLTSVSFTSCNCGVNGKGRSAFISRESFSSGDVVMKSVSISKAGTTGSHEVYLEGGNVGAVVTTDWASLIGTNDGTLTKGKLEQVFGSDSTNATNIGPLGYHLYPHTSGAVFVSDGFWDHGKCGEERLPCSTLNFAFSLLTDAKTTLTLISEITLSTSLSSPTAGASISSSSSSRKSLIFGTTGQFVVNAGPLSFSSIGLILPSSLTYPLFMMKGFTLALSDSVTITNPSSAAHSASLFSIEGGTLTLSGTVFDFTVHFSSSSALLTQTKGTLKLDTVTFENVSRSDGDGSVVHSSLSSSEDKLDVVGCSFSSCSSSGNGGALFVSSSLDHNPAFLIIESTFGTDISCGEGKKGEWIFLQGHSLESFLKDSTWAGSISTLVAPKDDALVWGEDGSEKEELEYASLSLLYYLKPFNQPTIAVGDGGRDAEGCGRIHLKCSSLSTAVSHLSGSTPLEVEIVSSLSLIEKETFSLSFTMRPSNEIASITVGKSGAFEVSANTLTLSTLTFDGQGNARSTSLLSIVDAGSITIAGCTFTNLKTSGKGSVFSSTLNTGNTLSISESSFSSCSSAGNGGALFVEVNEGSFLIPTTLTFTGCSSGGKGQNMFIVDSNLPSLLTGGSLDGIKPTLPSTGLVSKEEKEKWFGITSSAGESSSLLFLWHPHTESSGSVHVHEKGESHSLCGLPQLPCSLIQPSLSKPTTSNKTVVDSDFVLNESITTANTPSTLTSVSKSMTVSVGVNGKFALSSGSLTLSALSFVQSSSVELLEHALITVGCASSSLIVDSCSFSSFRLSLNALIEHSCSSLTLKSSVFADIVRLEGDGGVVESVMKERMELDVDSVELASVWTLSGDGDGFFISFNSISDPTKIPSFKLTNLKYSESAESERNTEWKANFVWIEGNRLSEWVKVSDARFAGSYSPIGMESEWLWSVDWESGLNASLLFYLVAHTGAIGVSSSGYSIVQCGYSGVWCLGLEYGMSVADSKGEKQLNIHNTVEITDVIDLNAEYRVHGKVGSSVLSVVGSGGLVVDSGEHVEIDGVSVVVGVDCSSEVLSCVSSVLVLDSIVFSCGGDSSSLINSTLILVDGEGSVGRFSSLSLLSGVSVDGKLLLVKKGTVQMTDVWVSSSISESGGLVSVCGGSFSLVNLALPPLSFSSTPFVLSSFDTCSFTNLTAKQIRTPTLLTAEHGEDLTLTSCTFDGISTTQNDDKDDEKDNLCSWETGLVNISETPTTIEQTRFSHLTQGALFTKGSAISLYNTVFIANSANDQVFPSVSRNIRCVSGTVEIENEQRDNEESESLWISSNDCVVKKGSELNVPSLFVPKLDVGKTKSVSNKNKSVSIDLVGSMLIPCNLFLLISEVGNSSSSDGLRIELTPSKFGWKNESSISVSLSSSELDKLNRTFGWNVTLVFGDGWTTDWFVVKASQSDERKALMKEAMKWMIPLIAGCVVALILIIIIIVLLRRRSSKAKEKDSLLKQEQAEMNDLPPDKIEDLDDILNHPTTTLVAASEAPFEKANQSLHNSLQQAFNPSHGFSRLDPVLGNESTLALSCGERERREVSINRKDTLYNRLHSADKKPIGKLLTAQQIVQALSRLHKTNTHITLFSRFSSHFVMFDKDGNVTLDVASTTSTPQSQQHVSVPQSLIHPVASTQQSVASDAEKQGEGFELLRWRAPEATAETGEPTKEFDARRAVVFSLGLVLFEIETGLVPHGEIDALNASRQLKTGVLPKTELVKDSQLKDLIVECLSVEPEKRPSLDDLEERLESVQFSSSSAVLFDAAQ</sequence>
<feature type="transmembrane region" description="Helical" evidence="1">
    <location>
        <begin position="2350"/>
        <end position="2372"/>
    </location>
</feature>
<feature type="domain" description="Protein kinase" evidence="2">
    <location>
        <begin position="2315"/>
        <end position="2677"/>
    </location>
</feature>
<dbReference type="InterPro" id="IPR011050">
    <property type="entry name" value="Pectin_lyase_fold/virulence"/>
</dbReference>
<dbReference type="EMBL" id="JARBJD010000043">
    <property type="protein sequence ID" value="KAK2957809.1"/>
    <property type="molecule type" value="Genomic_DNA"/>
</dbReference>
<evidence type="ECO:0000313" key="4">
    <source>
        <dbReference type="Proteomes" id="UP001281761"/>
    </source>
</evidence>
<evidence type="ECO:0000256" key="1">
    <source>
        <dbReference type="SAM" id="Phobius"/>
    </source>
</evidence>
<protein>
    <recommendedName>
        <fullName evidence="2">Protein kinase domain-containing protein</fullName>
    </recommendedName>
</protein>
<name>A0ABQ9Y245_9EUKA</name>
<evidence type="ECO:0000313" key="3">
    <source>
        <dbReference type="EMBL" id="KAK2957809.1"/>
    </source>
</evidence>